<dbReference type="InterPro" id="IPR050624">
    <property type="entry name" value="HTH-type_Tx_Regulator"/>
</dbReference>
<dbReference type="PANTHER" id="PTHR43479:SF11">
    <property type="entry name" value="ACREF_ENVCD OPERON REPRESSOR-RELATED"/>
    <property type="match status" value="1"/>
</dbReference>
<evidence type="ECO:0000313" key="9">
    <source>
        <dbReference type="Proteomes" id="UP000264056"/>
    </source>
</evidence>
<evidence type="ECO:0000313" key="6">
    <source>
        <dbReference type="EMBL" id="RFU54218.1"/>
    </source>
</evidence>
<proteinExistence type="predicted"/>
<dbReference type="EMBL" id="CP031733">
    <property type="protein sequence ID" value="AXQ78513.1"/>
    <property type="molecule type" value="Genomic_DNA"/>
</dbReference>
<feature type="DNA-binding region" description="H-T-H motif" evidence="2">
    <location>
        <begin position="35"/>
        <end position="54"/>
    </location>
</feature>
<dbReference type="EMBL" id="QVQY01000001">
    <property type="protein sequence ID" value="RFU52026.1"/>
    <property type="molecule type" value="Genomic_DNA"/>
</dbReference>
<reference evidence="6 8" key="2">
    <citation type="submission" date="2018-08" db="EMBL/GenBank/DDBJ databases">
        <title>Draft genome of Streptococcus sp. nov. Z1.</title>
        <authorList>
            <person name="Tian Z."/>
        </authorList>
    </citation>
    <scope>NUCLEOTIDE SEQUENCE [LARGE SCALE GENOMIC DNA]</scope>
    <source>
        <strain evidence="6">Z1</strain>
        <strain evidence="8">Z1(2018)</strain>
    </source>
</reference>
<sequence length="192" mass="22446">MRLTGYEDLRVQRTISNIYAAFESLICEIDYEKIRVTELAKRAMINKKTFYRYYPTLDDLLAEMQETYAEAYIERIKDYRLPEDLSKMQRAFFEFSAQQGQAYDKITISHSSYSDIRQDMVDMVMAATWSKSPKIDRLNDFQRVSLLNFVQNTGLALYRQWVEEGKTTPLEDVINTAILLTNSGVTALLEQK</sequence>
<reference evidence="7" key="3">
    <citation type="submission" date="2018-08" db="EMBL/GenBank/DDBJ databases">
        <title>Streptococcus chenjunshii sp. nov., isolated from stools sample of the Tibetan antelope in the Qinghai-Tibet plateau, China.</title>
        <authorList>
            <person name="Tian Z."/>
        </authorList>
    </citation>
    <scope>NUCLEOTIDE SEQUENCE [LARGE SCALE GENOMIC DNA]</scope>
    <source>
        <strain evidence="7">Z15</strain>
    </source>
</reference>
<dbReference type="PROSITE" id="PS50977">
    <property type="entry name" value="HTH_TETR_2"/>
    <property type="match status" value="1"/>
</dbReference>
<dbReference type="Gene3D" id="1.10.357.10">
    <property type="entry name" value="Tetracycline Repressor, domain 2"/>
    <property type="match status" value="1"/>
</dbReference>
<gene>
    <name evidence="4" type="ORF">DDV21_005170</name>
    <name evidence="5" type="ORF">DDV22_00875</name>
    <name evidence="6" type="ORF">DDV23_01430</name>
</gene>
<protein>
    <submittedName>
        <fullName evidence="6">TetR/AcrR family transcriptional regulator</fullName>
    </submittedName>
</protein>
<organism evidence="6 8">
    <name type="scientific">Streptococcus chenjunshii</name>
    <dbReference type="NCBI Taxonomy" id="2173853"/>
    <lineage>
        <taxon>Bacteria</taxon>
        <taxon>Bacillati</taxon>
        <taxon>Bacillota</taxon>
        <taxon>Bacilli</taxon>
        <taxon>Lactobacillales</taxon>
        <taxon>Streptococcaceae</taxon>
        <taxon>Streptococcus</taxon>
    </lineage>
</organism>
<evidence type="ECO:0000313" key="7">
    <source>
        <dbReference type="Proteomes" id="UP000246115"/>
    </source>
</evidence>
<dbReference type="InterPro" id="IPR001647">
    <property type="entry name" value="HTH_TetR"/>
</dbReference>
<evidence type="ECO:0000313" key="8">
    <source>
        <dbReference type="Proteomes" id="UP000262901"/>
    </source>
</evidence>
<keyword evidence="1 2" id="KW-0238">DNA-binding</keyword>
<evidence type="ECO:0000313" key="5">
    <source>
        <dbReference type="EMBL" id="RFU52026.1"/>
    </source>
</evidence>
<dbReference type="Proteomes" id="UP000246115">
    <property type="component" value="Chromosome"/>
</dbReference>
<name>A0A372KRE7_9STRE</name>
<dbReference type="Proteomes" id="UP000262901">
    <property type="component" value="Unassembled WGS sequence"/>
</dbReference>
<dbReference type="InterPro" id="IPR009057">
    <property type="entry name" value="Homeodomain-like_sf"/>
</dbReference>
<dbReference type="SUPFAM" id="SSF46689">
    <property type="entry name" value="Homeodomain-like"/>
    <property type="match status" value="1"/>
</dbReference>
<dbReference type="OrthoDB" id="9810250at2"/>
<dbReference type="EMBL" id="QVQZ01000001">
    <property type="protein sequence ID" value="RFU54218.1"/>
    <property type="molecule type" value="Genomic_DNA"/>
</dbReference>
<dbReference type="AlphaFoldDB" id="A0A372KRE7"/>
<accession>A0A346NBW8</accession>
<reference evidence="5 9" key="1">
    <citation type="submission" date="2018-08" db="EMBL/GenBank/DDBJ databases">
        <title>Draft genome of Streptococcus sp .nov. Z2.</title>
        <authorList>
            <person name="Tian Z."/>
        </authorList>
    </citation>
    <scope>NUCLEOTIDE SEQUENCE [LARGE SCALE GENOMIC DNA]</scope>
    <source>
        <strain evidence="5 9">Z2</strain>
    </source>
</reference>
<evidence type="ECO:0000256" key="2">
    <source>
        <dbReference type="PROSITE-ProRule" id="PRU00335"/>
    </source>
</evidence>
<evidence type="ECO:0000259" key="3">
    <source>
        <dbReference type="PROSITE" id="PS50977"/>
    </source>
</evidence>
<dbReference type="KEGG" id="schj:DDV21_005170"/>
<dbReference type="RefSeq" id="WP_116877315.1">
    <property type="nucleotide sequence ID" value="NZ_CP031733.1"/>
</dbReference>
<evidence type="ECO:0000256" key="1">
    <source>
        <dbReference type="ARBA" id="ARBA00023125"/>
    </source>
</evidence>
<dbReference type="Pfam" id="PF00440">
    <property type="entry name" value="TetR_N"/>
    <property type="match status" value="1"/>
</dbReference>
<evidence type="ECO:0000313" key="4">
    <source>
        <dbReference type="EMBL" id="AXQ78513.1"/>
    </source>
</evidence>
<reference evidence="4" key="4">
    <citation type="journal article" date="2019" name="Int. J. Syst. Evol. Microbiol.">
        <title>Streptococcus chenjunshii sp. nov. isolated from feces of Tibetan antelopes.</title>
        <authorList>
            <person name="Tian Z."/>
            <person name="Lu S."/>
            <person name="Jin D."/>
            <person name="Yang J."/>
            <person name="Pu J."/>
            <person name="Lai X.H."/>
            <person name="Bai X.N."/>
            <person name="Wu X.M."/>
            <person name="Li J."/>
            <person name="Wang S."/>
            <person name="Xu J."/>
        </authorList>
    </citation>
    <scope>NUCLEOTIDE SEQUENCE</scope>
    <source>
        <strain evidence="4">Z15</strain>
    </source>
</reference>
<dbReference type="Proteomes" id="UP000264056">
    <property type="component" value="Unassembled WGS sequence"/>
</dbReference>
<feature type="domain" description="HTH tetR-type" evidence="3">
    <location>
        <begin position="12"/>
        <end position="72"/>
    </location>
</feature>
<keyword evidence="9" id="KW-1185">Reference proteome</keyword>
<accession>A0A372KRE7</accession>
<dbReference type="GO" id="GO:0003677">
    <property type="term" value="F:DNA binding"/>
    <property type="evidence" value="ECO:0007669"/>
    <property type="project" value="UniProtKB-UniRule"/>
</dbReference>
<dbReference type="PANTHER" id="PTHR43479">
    <property type="entry name" value="ACREF/ENVCD OPERON REPRESSOR-RELATED"/>
    <property type="match status" value="1"/>
</dbReference>